<gene>
    <name evidence="5" type="ORF">A2531_05350</name>
</gene>
<dbReference type="GO" id="GO:0015846">
    <property type="term" value="P:polyamine transport"/>
    <property type="evidence" value="ECO:0007669"/>
    <property type="project" value="InterPro"/>
</dbReference>
<reference evidence="5 6" key="1">
    <citation type="journal article" date="2016" name="Nat. Commun.">
        <title>Thousands of microbial genomes shed light on interconnected biogeochemical processes in an aquifer system.</title>
        <authorList>
            <person name="Anantharaman K."/>
            <person name="Brown C.T."/>
            <person name="Hug L.A."/>
            <person name="Sharon I."/>
            <person name="Castelle C.J."/>
            <person name="Probst A.J."/>
            <person name="Thomas B.C."/>
            <person name="Singh A."/>
            <person name="Wilkins M.J."/>
            <person name="Karaoz U."/>
            <person name="Brodie E.L."/>
            <person name="Williams K.H."/>
            <person name="Hubbard S.S."/>
            <person name="Banfield J.F."/>
        </authorList>
    </citation>
    <scope>NUCLEOTIDE SEQUENCE [LARGE SCALE GENOMIC DNA]</scope>
</reference>
<dbReference type="PRINTS" id="PR00909">
    <property type="entry name" value="SPERMDNBNDNG"/>
</dbReference>
<keyword evidence="4" id="KW-0574">Periplasm</keyword>
<accession>A0A1F5TSB3</accession>
<evidence type="ECO:0000313" key="6">
    <source>
        <dbReference type="Proteomes" id="UP000177579"/>
    </source>
</evidence>
<dbReference type="EMBL" id="MFGO01000004">
    <property type="protein sequence ID" value="OGF41825.1"/>
    <property type="molecule type" value="Genomic_DNA"/>
</dbReference>
<evidence type="ECO:0000256" key="4">
    <source>
        <dbReference type="ARBA" id="ARBA00022764"/>
    </source>
</evidence>
<evidence type="ECO:0000256" key="2">
    <source>
        <dbReference type="ARBA" id="ARBA00022448"/>
    </source>
</evidence>
<dbReference type="PANTHER" id="PTHR30222">
    <property type="entry name" value="SPERMIDINE/PUTRESCINE-BINDING PERIPLASMIC PROTEIN"/>
    <property type="match status" value="1"/>
</dbReference>
<dbReference type="AlphaFoldDB" id="A0A1F5TSB3"/>
<evidence type="ECO:0000256" key="1">
    <source>
        <dbReference type="ARBA" id="ARBA00004418"/>
    </source>
</evidence>
<sequence length="349" mass="40590">MFKKIIILLFVALFLSGCGQKIKTENTQGEKELNIYNWEDYLGETTIADFEKEFGVKVNLFTFEDEDFMLSDVQVNPDKYDLIIASDGLIYNMSELKLLSKINKNDIPNLKNIEDKFLNLWYDSENNYSVPYLWGTTGIIFNTKYIPEDTDSWSILFNEQYKGKIAMLNNNEEVIGAALKYLNYPFMAKSIEQLEEAKLIAEKQKDIISGYEDVVAIRSEMIDEKLWVAQIYSGEALYAMNENKNLKYIIPREGAEVWIDNLAIPSEAKNKETAEKFINFILRPDISADIANYLWYANTNDAAREFTNAEILEDEALYPPQDILEKLEYLKPNKFNNEYNKIWSQLQLK</sequence>
<dbReference type="PROSITE" id="PS51257">
    <property type="entry name" value="PROKAR_LIPOPROTEIN"/>
    <property type="match status" value="1"/>
</dbReference>
<dbReference type="PANTHER" id="PTHR30222:SF17">
    <property type="entry name" value="SPERMIDINE_PUTRESCINE-BINDING PERIPLASMIC PROTEIN"/>
    <property type="match status" value="1"/>
</dbReference>
<comment type="caution">
    <text evidence="5">The sequence shown here is derived from an EMBL/GenBank/DDBJ whole genome shotgun (WGS) entry which is preliminary data.</text>
</comment>
<name>A0A1F5TSB3_9BACT</name>
<dbReference type="PIRSF" id="PIRSF019574">
    <property type="entry name" value="Periplasmic_polyamine_BP"/>
    <property type="match status" value="1"/>
</dbReference>
<comment type="subcellular location">
    <subcellularLocation>
        <location evidence="1">Periplasm</location>
    </subcellularLocation>
</comment>
<organism evidence="5 6">
    <name type="scientific">Candidatus Falkowbacteria bacterium RIFOXYD2_FULL_34_120</name>
    <dbReference type="NCBI Taxonomy" id="1798007"/>
    <lineage>
        <taxon>Bacteria</taxon>
        <taxon>Candidatus Falkowiibacteriota</taxon>
    </lineage>
</organism>
<evidence type="ECO:0000256" key="3">
    <source>
        <dbReference type="ARBA" id="ARBA00022729"/>
    </source>
</evidence>
<evidence type="ECO:0000313" key="5">
    <source>
        <dbReference type="EMBL" id="OGF41825.1"/>
    </source>
</evidence>
<dbReference type="CDD" id="cd13590">
    <property type="entry name" value="PBP2_PotD_PotF_like"/>
    <property type="match status" value="1"/>
</dbReference>
<dbReference type="Pfam" id="PF13416">
    <property type="entry name" value="SBP_bac_8"/>
    <property type="match status" value="1"/>
</dbReference>
<keyword evidence="2" id="KW-0813">Transport</keyword>
<proteinExistence type="predicted"/>
<protein>
    <recommendedName>
        <fullName evidence="7">Spermidine/putrescine ABC transporter substrate-binding protein</fullName>
    </recommendedName>
</protein>
<dbReference type="InterPro" id="IPR001188">
    <property type="entry name" value="Sperm_putr-bd"/>
</dbReference>
<dbReference type="InterPro" id="IPR006059">
    <property type="entry name" value="SBP"/>
</dbReference>
<keyword evidence="3" id="KW-0732">Signal</keyword>
<evidence type="ECO:0008006" key="7">
    <source>
        <dbReference type="Google" id="ProtNLM"/>
    </source>
</evidence>
<dbReference type="GO" id="GO:0042597">
    <property type="term" value="C:periplasmic space"/>
    <property type="evidence" value="ECO:0007669"/>
    <property type="project" value="UniProtKB-SubCell"/>
</dbReference>
<dbReference type="SUPFAM" id="SSF53850">
    <property type="entry name" value="Periplasmic binding protein-like II"/>
    <property type="match status" value="1"/>
</dbReference>
<dbReference type="Gene3D" id="3.40.190.10">
    <property type="entry name" value="Periplasmic binding protein-like II"/>
    <property type="match status" value="2"/>
</dbReference>
<dbReference type="Proteomes" id="UP000177579">
    <property type="component" value="Unassembled WGS sequence"/>
</dbReference>
<dbReference type="GO" id="GO:0019808">
    <property type="term" value="F:polyamine binding"/>
    <property type="evidence" value="ECO:0007669"/>
    <property type="project" value="InterPro"/>
</dbReference>